<gene>
    <name evidence="7" type="ORF">OKA04_11250</name>
</gene>
<dbReference type="Proteomes" id="UP001207930">
    <property type="component" value="Unassembled WGS sequence"/>
</dbReference>
<dbReference type="PANTHER" id="PTHR30329">
    <property type="entry name" value="STATOR ELEMENT OF FLAGELLAR MOTOR COMPLEX"/>
    <property type="match status" value="1"/>
</dbReference>
<keyword evidence="3" id="KW-0998">Cell outer membrane</keyword>
<dbReference type="InterPro" id="IPR036737">
    <property type="entry name" value="OmpA-like_sf"/>
</dbReference>
<feature type="domain" description="OmpA-like" evidence="6">
    <location>
        <begin position="225"/>
        <end position="340"/>
    </location>
</feature>
<evidence type="ECO:0000256" key="3">
    <source>
        <dbReference type="ARBA" id="ARBA00023237"/>
    </source>
</evidence>
<dbReference type="InterPro" id="IPR006665">
    <property type="entry name" value="OmpA-like"/>
</dbReference>
<organism evidence="7 8">
    <name type="scientific">Luteolibacter flavescens</name>
    <dbReference type="NCBI Taxonomy" id="1859460"/>
    <lineage>
        <taxon>Bacteria</taxon>
        <taxon>Pseudomonadati</taxon>
        <taxon>Verrucomicrobiota</taxon>
        <taxon>Verrucomicrobiia</taxon>
        <taxon>Verrucomicrobiales</taxon>
        <taxon>Verrucomicrobiaceae</taxon>
        <taxon>Luteolibacter</taxon>
    </lineage>
</organism>
<keyword evidence="2 4" id="KW-0472">Membrane</keyword>
<dbReference type="PROSITE" id="PS51123">
    <property type="entry name" value="OMPA_2"/>
    <property type="match status" value="1"/>
</dbReference>
<evidence type="ECO:0000256" key="5">
    <source>
        <dbReference type="SAM" id="SignalP"/>
    </source>
</evidence>
<feature type="signal peptide" evidence="5">
    <location>
        <begin position="1"/>
        <end position="19"/>
    </location>
</feature>
<accession>A0ABT3FPD4</accession>
<evidence type="ECO:0000313" key="7">
    <source>
        <dbReference type="EMBL" id="MCW1885307.1"/>
    </source>
</evidence>
<evidence type="ECO:0000259" key="6">
    <source>
        <dbReference type="PROSITE" id="PS51123"/>
    </source>
</evidence>
<dbReference type="CDD" id="cd07185">
    <property type="entry name" value="OmpA_C-like"/>
    <property type="match status" value="1"/>
</dbReference>
<dbReference type="EMBL" id="JAPDDS010000005">
    <property type="protein sequence ID" value="MCW1885307.1"/>
    <property type="molecule type" value="Genomic_DNA"/>
</dbReference>
<name>A0ABT3FPD4_9BACT</name>
<evidence type="ECO:0000256" key="4">
    <source>
        <dbReference type="PROSITE-ProRule" id="PRU00473"/>
    </source>
</evidence>
<dbReference type="InterPro" id="IPR050330">
    <property type="entry name" value="Bact_OuterMem_StrucFunc"/>
</dbReference>
<dbReference type="PRINTS" id="PR01021">
    <property type="entry name" value="OMPADOMAIN"/>
</dbReference>
<reference evidence="7 8" key="1">
    <citation type="submission" date="2022-10" db="EMBL/GenBank/DDBJ databases">
        <title>Luteolibacter flavescens strain MCCC 1K03193, whole genome shotgun sequencing project.</title>
        <authorList>
            <person name="Zhao G."/>
            <person name="Shen L."/>
        </authorList>
    </citation>
    <scope>NUCLEOTIDE SEQUENCE [LARGE SCALE GENOMIC DNA]</scope>
    <source>
        <strain evidence="7 8">MCCC 1K03193</strain>
    </source>
</reference>
<sequence>MKLRLLATLFLSSILAASAAEKLVPTKDAPGFQDYPGLPRYEGSTLMIQSEQKFGELALQIGGLSAPESTDPKEVRKVEGRVHRSTYLLPNLAAGKRSTLEIAANYAAAFKEAGFTTIWSGDDREIRNGPPRRYYAVPELDHQLLTTGVKERRYFCVEKSGLFAAVYISSRSWDHTMKEKSEANPWKQDMTIPQESVVIQVDVVNTRPMEEKMVHVSAAEMQKSISSSGKVAIYGILFDFNEAAIKPESAPTLQEMATLLKAEPSLKVLVVGHTDNVGTFEFNEDLSKRRAKAVVDELAAKHGIEAARMTPLGASFMAPVSTNTTEEGRKLNRRVEIVAR</sequence>
<protein>
    <submittedName>
        <fullName evidence="7">OmpA family protein</fullName>
    </submittedName>
</protein>
<dbReference type="Gene3D" id="3.30.1330.60">
    <property type="entry name" value="OmpA-like domain"/>
    <property type="match status" value="1"/>
</dbReference>
<evidence type="ECO:0000256" key="1">
    <source>
        <dbReference type="ARBA" id="ARBA00004442"/>
    </source>
</evidence>
<keyword evidence="5" id="KW-0732">Signal</keyword>
<proteinExistence type="predicted"/>
<dbReference type="InterPro" id="IPR006664">
    <property type="entry name" value="OMP_bac"/>
</dbReference>
<comment type="caution">
    <text evidence="7">The sequence shown here is derived from an EMBL/GenBank/DDBJ whole genome shotgun (WGS) entry which is preliminary data.</text>
</comment>
<evidence type="ECO:0000256" key="2">
    <source>
        <dbReference type="ARBA" id="ARBA00023136"/>
    </source>
</evidence>
<dbReference type="SUPFAM" id="SSF103088">
    <property type="entry name" value="OmpA-like"/>
    <property type="match status" value="1"/>
</dbReference>
<evidence type="ECO:0000313" key="8">
    <source>
        <dbReference type="Proteomes" id="UP001207930"/>
    </source>
</evidence>
<keyword evidence="8" id="KW-1185">Reference proteome</keyword>
<dbReference type="Pfam" id="PF00691">
    <property type="entry name" value="OmpA"/>
    <property type="match status" value="1"/>
</dbReference>
<comment type="subcellular location">
    <subcellularLocation>
        <location evidence="1">Cell outer membrane</location>
    </subcellularLocation>
</comment>
<feature type="chain" id="PRO_5045760226" evidence="5">
    <location>
        <begin position="20"/>
        <end position="340"/>
    </location>
</feature>
<dbReference type="RefSeq" id="WP_264501264.1">
    <property type="nucleotide sequence ID" value="NZ_JAPDDS010000005.1"/>
</dbReference>
<dbReference type="PANTHER" id="PTHR30329:SF21">
    <property type="entry name" value="LIPOPROTEIN YIAD-RELATED"/>
    <property type="match status" value="1"/>
</dbReference>